<evidence type="ECO:0000313" key="2">
    <source>
        <dbReference type="EMBL" id="KAH6894061.1"/>
    </source>
</evidence>
<organism evidence="2 3">
    <name type="scientific">Thelonectria olida</name>
    <dbReference type="NCBI Taxonomy" id="1576542"/>
    <lineage>
        <taxon>Eukaryota</taxon>
        <taxon>Fungi</taxon>
        <taxon>Dikarya</taxon>
        <taxon>Ascomycota</taxon>
        <taxon>Pezizomycotina</taxon>
        <taxon>Sordariomycetes</taxon>
        <taxon>Hypocreomycetidae</taxon>
        <taxon>Hypocreales</taxon>
        <taxon>Nectriaceae</taxon>
        <taxon>Thelonectria</taxon>
    </lineage>
</organism>
<comment type="caution">
    <text evidence="2">The sequence shown here is derived from an EMBL/GenBank/DDBJ whole genome shotgun (WGS) entry which is preliminary data.</text>
</comment>
<proteinExistence type="predicted"/>
<protein>
    <submittedName>
        <fullName evidence="2">Uncharacterized protein</fullName>
    </submittedName>
</protein>
<accession>A0A9P9APS2</accession>
<feature type="compositionally biased region" description="Pro residues" evidence="1">
    <location>
        <begin position="201"/>
        <end position="210"/>
    </location>
</feature>
<reference evidence="2 3" key="1">
    <citation type="journal article" date="2021" name="Nat. Commun.">
        <title>Genetic determinants of endophytism in the Arabidopsis root mycobiome.</title>
        <authorList>
            <person name="Mesny F."/>
            <person name="Miyauchi S."/>
            <person name="Thiergart T."/>
            <person name="Pickel B."/>
            <person name="Atanasova L."/>
            <person name="Karlsson M."/>
            <person name="Huettel B."/>
            <person name="Barry K.W."/>
            <person name="Haridas S."/>
            <person name="Chen C."/>
            <person name="Bauer D."/>
            <person name="Andreopoulos W."/>
            <person name="Pangilinan J."/>
            <person name="LaButti K."/>
            <person name="Riley R."/>
            <person name="Lipzen A."/>
            <person name="Clum A."/>
            <person name="Drula E."/>
            <person name="Henrissat B."/>
            <person name="Kohler A."/>
            <person name="Grigoriev I.V."/>
            <person name="Martin F.M."/>
            <person name="Hacquard S."/>
        </authorList>
    </citation>
    <scope>NUCLEOTIDE SEQUENCE [LARGE SCALE GENOMIC DNA]</scope>
    <source>
        <strain evidence="2 3">MPI-CAGE-CH-0241</strain>
    </source>
</reference>
<name>A0A9P9APS2_9HYPO</name>
<feature type="region of interest" description="Disordered" evidence="1">
    <location>
        <begin position="190"/>
        <end position="210"/>
    </location>
</feature>
<gene>
    <name evidence="2" type="ORF">B0T10DRAFT_479421</name>
</gene>
<keyword evidence="3" id="KW-1185">Reference proteome</keyword>
<dbReference type="Proteomes" id="UP000777438">
    <property type="component" value="Unassembled WGS sequence"/>
</dbReference>
<evidence type="ECO:0000313" key="3">
    <source>
        <dbReference type="Proteomes" id="UP000777438"/>
    </source>
</evidence>
<sequence>MCLARINYSPCRNVPSMASTMVVRRGCATAPLGFLSSLDCTATIGGLYPNSSKPYLLFFVDALLATWLSCCISGLVDHIGPIDREKRVEMHLYNGPTWMSTVKLHKNKPWTAKKKPIKAHSQWISLGDNEQGIDCVVDATAMRPNCWFMYEYETYFPPTGWELISSRPTLTSVGNFLAWLRDTGITIFTPNGQDRPEEPYAIPPPLWPET</sequence>
<dbReference type="AlphaFoldDB" id="A0A9P9APS2"/>
<evidence type="ECO:0000256" key="1">
    <source>
        <dbReference type="SAM" id="MobiDB-lite"/>
    </source>
</evidence>
<dbReference type="EMBL" id="JAGPYM010000005">
    <property type="protein sequence ID" value="KAH6894061.1"/>
    <property type="molecule type" value="Genomic_DNA"/>
</dbReference>